<reference evidence="1 2" key="1">
    <citation type="journal article" date="2019" name="Nat. Ecol. Evol.">
        <title>Megaphylogeny resolves global patterns of mushroom evolution.</title>
        <authorList>
            <person name="Varga T."/>
            <person name="Krizsan K."/>
            <person name="Foldi C."/>
            <person name="Dima B."/>
            <person name="Sanchez-Garcia M."/>
            <person name="Sanchez-Ramirez S."/>
            <person name="Szollosi G.J."/>
            <person name="Szarkandi J.G."/>
            <person name="Papp V."/>
            <person name="Albert L."/>
            <person name="Andreopoulos W."/>
            <person name="Angelini C."/>
            <person name="Antonin V."/>
            <person name="Barry K.W."/>
            <person name="Bougher N.L."/>
            <person name="Buchanan P."/>
            <person name="Buyck B."/>
            <person name="Bense V."/>
            <person name="Catcheside P."/>
            <person name="Chovatia M."/>
            <person name="Cooper J."/>
            <person name="Damon W."/>
            <person name="Desjardin D."/>
            <person name="Finy P."/>
            <person name="Geml J."/>
            <person name="Haridas S."/>
            <person name="Hughes K."/>
            <person name="Justo A."/>
            <person name="Karasinski D."/>
            <person name="Kautmanova I."/>
            <person name="Kiss B."/>
            <person name="Kocsube S."/>
            <person name="Kotiranta H."/>
            <person name="LaButti K.M."/>
            <person name="Lechner B.E."/>
            <person name="Liimatainen K."/>
            <person name="Lipzen A."/>
            <person name="Lukacs Z."/>
            <person name="Mihaltcheva S."/>
            <person name="Morgado L.N."/>
            <person name="Niskanen T."/>
            <person name="Noordeloos M.E."/>
            <person name="Ohm R.A."/>
            <person name="Ortiz-Santana B."/>
            <person name="Ovrebo C."/>
            <person name="Racz N."/>
            <person name="Riley R."/>
            <person name="Savchenko A."/>
            <person name="Shiryaev A."/>
            <person name="Soop K."/>
            <person name="Spirin V."/>
            <person name="Szebenyi C."/>
            <person name="Tomsovsky M."/>
            <person name="Tulloss R.E."/>
            <person name="Uehling J."/>
            <person name="Grigoriev I.V."/>
            <person name="Vagvolgyi C."/>
            <person name="Papp T."/>
            <person name="Martin F.M."/>
            <person name="Miettinen O."/>
            <person name="Hibbett D.S."/>
            <person name="Nagy L.G."/>
        </authorList>
    </citation>
    <scope>NUCLEOTIDE SEQUENCE [LARGE SCALE GENOMIC DNA]</scope>
    <source>
        <strain evidence="1 2">NL-1719</strain>
    </source>
</reference>
<name>A0ACD3B500_9AGAR</name>
<evidence type="ECO:0000313" key="1">
    <source>
        <dbReference type="EMBL" id="TFK72747.1"/>
    </source>
</evidence>
<proteinExistence type="predicted"/>
<keyword evidence="2" id="KW-1185">Reference proteome</keyword>
<accession>A0ACD3B500</accession>
<sequence length="481" mass="54817">MDCQKRARNAQAKLLANPLFPSPGSYSDIDYLSRLPTELLVLIAKSAHTDAIRQVEHPVPNVKAPSYLKPILALAAISRRLRSIIIGESPFWSYIRINANTVTEEAVITCLKRARKHPLTILWIGGHTCDYGWSGMGCGCDARILSIIMRRSHQWLSFAMVAPAGYLDEFFCEWRQSHLSAPILERIYVAKTSVPADPDPEEDDDYFIEGLFAVDIPSIQHLQICQWPFLAHRTHLKTLTRLEFEAPDDGALTFEELSAVATDLVQLEYLNIHRALDFDRDEELRWRPDLITWPSLLELVIRSETTEGGFIWRYLKLFKAPKLHKFVAISPRKEDFDTDETDASWIANNVPFVKEVTLLSPRVDGNTSQKLLAFFPKITHLSFCYSPCEHSFDSFFYPDGLSDTKIWPDLKSITLGQIQEEKLLRSIVDCLQRRHKDKRGIANIFIPGGQPHMARELEVVGANLRVGDIPDLSYYSLGPRQ</sequence>
<evidence type="ECO:0000313" key="2">
    <source>
        <dbReference type="Proteomes" id="UP000308600"/>
    </source>
</evidence>
<gene>
    <name evidence="1" type="ORF">BDN72DRAFT_295975</name>
</gene>
<dbReference type="Proteomes" id="UP000308600">
    <property type="component" value="Unassembled WGS sequence"/>
</dbReference>
<organism evidence="1 2">
    <name type="scientific">Pluteus cervinus</name>
    <dbReference type="NCBI Taxonomy" id="181527"/>
    <lineage>
        <taxon>Eukaryota</taxon>
        <taxon>Fungi</taxon>
        <taxon>Dikarya</taxon>
        <taxon>Basidiomycota</taxon>
        <taxon>Agaricomycotina</taxon>
        <taxon>Agaricomycetes</taxon>
        <taxon>Agaricomycetidae</taxon>
        <taxon>Agaricales</taxon>
        <taxon>Pluteineae</taxon>
        <taxon>Pluteaceae</taxon>
        <taxon>Pluteus</taxon>
    </lineage>
</organism>
<dbReference type="EMBL" id="ML208282">
    <property type="protein sequence ID" value="TFK72747.1"/>
    <property type="molecule type" value="Genomic_DNA"/>
</dbReference>
<protein>
    <submittedName>
        <fullName evidence="1">Uncharacterized protein</fullName>
    </submittedName>
</protein>